<dbReference type="PANTHER" id="PTHR40077:SF2">
    <property type="entry name" value="MEMBRANE PROTEIN"/>
    <property type="match status" value="1"/>
</dbReference>
<accession>A0A6J7GRU9</accession>
<keyword evidence="5 6" id="KW-0472">Membrane</keyword>
<keyword evidence="4 6" id="KW-1133">Transmembrane helix</keyword>
<dbReference type="NCBIfam" id="TIGR03954">
    <property type="entry name" value="integ_memb_HG"/>
    <property type="match status" value="1"/>
</dbReference>
<comment type="subcellular location">
    <subcellularLocation>
        <location evidence="1">Cell membrane</location>
        <topology evidence="1">Multi-pass membrane protein</topology>
    </subcellularLocation>
</comment>
<evidence type="ECO:0000259" key="7">
    <source>
        <dbReference type="Pfam" id="PF12823"/>
    </source>
</evidence>
<name>A0A6J7GRU9_9ZZZZ</name>
<dbReference type="AlphaFoldDB" id="A0A6J7GRU9"/>
<dbReference type="PANTHER" id="PTHR40077">
    <property type="entry name" value="MEMBRANE PROTEIN-RELATED"/>
    <property type="match status" value="1"/>
</dbReference>
<dbReference type="EMBL" id="CAFBMP010000030">
    <property type="protein sequence ID" value="CAB4906149.1"/>
    <property type="molecule type" value="Genomic_DNA"/>
</dbReference>
<reference evidence="8" key="1">
    <citation type="submission" date="2020-05" db="EMBL/GenBank/DDBJ databases">
        <authorList>
            <person name="Chiriac C."/>
            <person name="Salcher M."/>
            <person name="Ghai R."/>
            <person name="Kavagutti S V."/>
        </authorList>
    </citation>
    <scope>NUCLEOTIDE SEQUENCE</scope>
</reference>
<feature type="domain" description="DUF3817" evidence="7">
    <location>
        <begin position="6"/>
        <end position="96"/>
    </location>
</feature>
<keyword evidence="3 6" id="KW-0812">Transmembrane</keyword>
<organism evidence="8">
    <name type="scientific">freshwater metagenome</name>
    <dbReference type="NCBI Taxonomy" id="449393"/>
    <lineage>
        <taxon>unclassified sequences</taxon>
        <taxon>metagenomes</taxon>
        <taxon>ecological metagenomes</taxon>
    </lineage>
</organism>
<feature type="transmembrane region" description="Helical" evidence="6">
    <location>
        <begin position="71"/>
        <end position="90"/>
    </location>
</feature>
<evidence type="ECO:0000256" key="6">
    <source>
        <dbReference type="SAM" id="Phobius"/>
    </source>
</evidence>
<evidence type="ECO:0000313" key="8">
    <source>
        <dbReference type="EMBL" id="CAB4906149.1"/>
    </source>
</evidence>
<protein>
    <submittedName>
        <fullName evidence="8">Unannotated protein</fullName>
    </submittedName>
</protein>
<evidence type="ECO:0000256" key="1">
    <source>
        <dbReference type="ARBA" id="ARBA00004651"/>
    </source>
</evidence>
<dbReference type="GO" id="GO:0005886">
    <property type="term" value="C:plasma membrane"/>
    <property type="evidence" value="ECO:0007669"/>
    <property type="project" value="UniProtKB-SubCell"/>
</dbReference>
<evidence type="ECO:0000256" key="5">
    <source>
        <dbReference type="ARBA" id="ARBA00023136"/>
    </source>
</evidence>
<proteinExistence type="predicted"/>
<dbReference type="InterPro" id="IPR023845">
    <property type="entry name" value="DUF3817_TM"/>
</dbReference>
<feature type="transmembrane region" description="Helical" evidence="6">
    <location>
        <begin position="41"/>
        <end position="64"/>
    </location>
</feature>
<evidence type="ECO:0000256" key="3">
    <source>
        <dbReference type="ARBA" id="ARBA00022692"/>
    </source>
</evidence>
<evidence type="ECO:0000256" key="4">
    <source>
        <dbReference type="ARBA" id="ARBA00022989"/>
    </source>
</evidence>
<keyword evidence="2" id="KW-1003">Cell membrane</keyword>
<evidence type="ECO:0000256" key="2">
    <source>
        <dbReference type="ARBA" id="ARBA00022475"/>
    </source>
</evidence>
<sequence length="101" mass="11551">MSGVITRFRVMAIWAGVMSLLLWFVYMPAKYLLSDSTFYERFIWIPIVHGFTYPIYLIAALHLCIAQRKSLLSTGLFLLAGTLPVASIWIERSVKRNHSGN</sequence>
<gene>
    <name evidence="8" type="ORF">UFOPK3608_00637</name>
</gene>
<dbReference type="Pfam" id="PF12823">
    <property type="entry name" value="DUF3817"/>
    <property type="match status" value="1"/>
</dbReference>
<feature type="transmembrane region" description="Helical" evidence="6">
    <location>
        <begin position="12"/>
        <end position="29"/>
    </location>
</feature>